<dbReference type="InterPro" id="IPR056290">
    <property type="entry name" value="CEPT76/DRC7_peptidase-like_dom"/>
</dbReference>
<keyword evidence="11" id="KW-0966">Cell projection</keyword>
<feature type="coiled-coil region" evidence="14">
    <location>
        <begin position="649"/>
        <end position="676"/>
    </location>
</feature>
<feature type="region of interest" description="Disordered" evidence="15">
    <location>
        <begin position="1"/>
        <end position="20"/>
    </location>
</feature>
<keyword evidence="5" id="KW-0221">Differentiation</keyword>
<feature type="non-terminal residue" evidence="19">
    <location>
        <position position="1"/>
    </location>
</feature>
<proteinExistence type="inferred from homology"/>
<evidence type="ECO:0000313" key="20">
    <source>
        <dbReference type="Proteomes" id="UP000537522"/>
    </source>
</evidence>
<feature type="coiled-coil region" evidence="14">
    <location>
        <begin position="766"/>
        <end position="803"/>
    </location>
</feature>
<evidence type="ECO:0000256" key="9">
    <source>
        <dbReference type="ARBA" id="ARBA00023069"/>
    </source>
</evidence>
<dbReference type="GO" id="GO:0030154">
    <property type="term" value="P:cell differentiation"/>
    <property type="evidence" value="ECO:0007669"/>
    <property type="project" value="UniProtKB-KW"/>
</dbReference>
<accession>A0A7L0K9D6</accession>
<evidence type="ECO:0000256" key="2">
    <source>
        <dbReference type="ARBA" id="ARBA00010738"/>
    </source>
</evidence>
<dbReference type="SUPFAM" id="SSF54001">
    <property type="entry name" value="Cysteine proteinases"/>
    <property type="match status" value="1"/>
</dbReference>
<dbReference type="InterPro" id="IPR056292">
    <property type="entry name" value="DRC7_C"/>
</dbReference>
<feature type="compositionally biased region" description="Basic and acidic residues" evidence="15">
    <location>
        <begin position="704"/>
        <end position="720"/>
    </location>
</feature>
<evidence type="ECO:0000259" key="16">
    <source>
        <dbReference type="Pfam" id="PF24656"/>
    </source>
</evidence>
<keyword evidence="8 14" id="KW-0175">Coiled coil</keyword>
<evidence type="ECO:0000256" key="14">
    <source>
        <dbReference type="SAM" id="Coils"/>
    </source>
</evidence>
<keyword evidence="20" id="KW-1185">Reference proteome</keyword>
<feature type="domain" description="Dynein regulatory complex subunit 7 MORN" evidence="17">
    <location>
        <begin position="414"/>
        <end position="696"/>
    </location>
</feature>
<keyword evidence="10" id="KW-0206">Cytoskeleton</keyword>
<dbReference type="Pfam" id="PF24671">
    <property type="entry name" value="DRC7_C"/>
    <property type="match status" value="1"/>
</dbReference>
<dbReference type="GO" id="GO:0031514">
    <property type="term" value="C:motile cilium"/>
    <property type="evidence" value="ECO:0007669"/>
    <property type="project" value="TreeGrafter"/>
</dbReference>
<dbReference type="EMBL" id="VXAL01015025">
    <property type="protein sequence ID" value="NXK53614.1"/>
    <property type="molecule type" value="Genomic_DNA"/>
</dbReference>
<dbReference type="PANTHER" id="PTHR35249">
    <property type="entry name" value="DYNEIN REGULATORY COMPLEX SUBUNIT 7"/>
    <property type="match status" value="1"/>
</dbReference>
<evidence type="ECO:0000256" key="3">
    <source>
        <dbReference type="ARBA" id="ARBA00021303"/>
    </source>
</evidence>
<organism evidence="19 20">
    <name type="scientific">Chauna torquata</name>
    <name type="common">Southern screamer</name>
    <dbReference type="NCBI Taxonomy" id="30388"/>
    <lineage>
        <taxon>Eukaryota</taxon>
        <taxon>Metazoa</taxon>
        <taxon>Chordata</taxon>
        <taxon>Craniata</taxon>
        <taxon>Vertebrata</taxon>
        <taxon>Euteleostomi</taxon>
        <taxon>Archelosauria</taxon>
        <taxon>Archosauria</taxon>
        <taxon>Dinosauria</taxon>
        <taxon>Saurischia</taxon>
        <taxon>Theropoda</taxon>
        <taxon>Coelurosauria</taxon>
        <taxon>Aves</taxon>
        <taxon>Neognathae</taxon>
        <taxon>Galloanserae</taxon>
        <taxon>Anseriformes</taxon>
        <taxon>Anhimidae</taxon>
        <taxon>Chauna</taxon>
    </lineage>
</organism>
<dbReference type="InterPro" id="IPR038765">
    <property type="entry name" value="Papain-like_cys_pep_sf"/>
</dbReference>
<evidence type="ECO:0000256" key="7">
    <source>
        <dbReference type="ARBA" id="ARBA00022871"/>
    </source>
</evidence>
<evidence type="ECO:0000256" key="6">
    <source>
        <dbReference type="ARBA" id="ARBA00022846"/>
    </source>
</evidence>
<keyword evidence="7" id="KW-0744">Spermatogenesis</keyword>
<comment type="caution">
    <text evidence="19">The sequence shown here is derived from an EMBL/GenBank/DDBJ whole genome shotgun (WGS) entry which is preliminary data.</text>
</comment>
<evidence type="ECO:0000259" key="18">
    <source>
        <dbReference type="Pfam" id="PF24671"/>
    </source>
</evidence>
<evidence type="ECO:0000256" key="12">
    <source>
        <dbReference type="ARBA" id="ARBA00031627"/>
    </source>
</evidence>
<comment type="similarity">
    <text evidence="2">Belongs to the DRC7 family.</text>
</comment>
<evidence type="ECO:0000256" key="4">
    <source>
        <dbReference type="ARBA" id="ARBA00022490"/>
    </source>
</evidence>
<feature type="region of interest" description="Disordered" evidence="15">
    <location>
        <begin position="370"/>
        <end position="389"/>
    </location>
</feature>
<dbReference type="AlphaFoldDB" id="A0A7L0K9D6"/>
<dbReference type="Pfam" id="PF24656">
    <property type="entry name" value="CEPT76_peptidase"/>
    <property type="match status" value="1"/>
</dbReference>
<evidence type="ECO:0000256" key="5">
    <source>
        <dbReference type="ARBA" id="ARBA00022782"/>
    </source>
</evidence>
<protein>
    <recommendedName>
        <fullName evidence="3">Dynein regulatory complex subunit 7</fullName>
    </recommendedName>
    <alternativeName>
        <fullName evidence="12">Coiled-coil domain-containing protein 135</fullName>
    </alternativeName>
    <alternativeName>
        <fullName evidence="13">Coiled-coil domain-containing protein lobo homolog</fullName>
    </alternativeName>
</protein>
<feature type="compositionally biased region" description="Acidic residues" evidence="15">
    <location>
        <begin position="7"/>
        <end position="18"/>
    </location>
</feature>
<evidence type="ECO:0000256" key="15">
    <source>
        <dbReference type="SAM" id="MobiDB-lite"/>
    </source>
</evidence>
<feature type="non-terminal residue" evidence="19">
    <location>
        <position position="854"/>
    </location>
</feature>
<name>A0A7L0K9D6_CHATO</name>
<comment type="subcellular location">
    <subcellularLocation>
        <location evidence="1">Cytoplasm</location>
        <location evidence="1">Cytoskeleton</location>
        <location evidence="1">Flagellum axoneme</location>
    </subcellularLocation>
</comment>
<dbReference type="InterPro" id="IPR033551">
    <property type="entry name" value="DRC7/lobo"/>
</dbReference>
<keyword evidence="4" id="KW-0963">Cytoplasm</keyword>
<dbReference type="GO" id="GO:0030317">
    <property type="term" value="P:flagellated sperm motility"/>
    <property type="evidence" value="ECO:0007669"/>
    <property type="project" value="TreeGrafter"/>
</dbReference>
<feature type="region of interest" description="Disordered" evidence="15">
    <location>
        <begin position="704"/>
        <end position="724"/>
    </location>
</feature>
<keyword evidence="6" id="KW-0282">Flagellum</keyword>
<evidence type="ECO:0000256" key="13">
    <source>
        <dbReference type="ARBA" id="ARBA00031733"/>
    </source>
</evidence>
<evidence type="ECO:0000259" key="17">
    <source>
        <dbReference type="Pfam" id="PF24667"/>
    </source>
</evidence>
<dbReference type="Gene3D" id="3.10.620.30">
    <property type="match status" value="1"/>
</dbReference>
<dbReference type="InterPro" id="IPR056291">
    <property type="entry name" value="MORN_DRC7"/>
</dbReference>
<evidence type="ECO:0000256" key="1">
    <source>
        <dbReference type="ARBA" id="ARBA00004611"/>
    </source>
</evidence>
<keyword evidence="9" id="KW-0969">Cilium</keyword>
<evidence type="ECO:0000256" key="8">
    <source>
        <dbReference type="ARBA" id="ARBA00023054"/>
    </source>
</evidence>
<feature type="domain" description="CEP76/DRC7 peptidase-like" evidence="16">
    <location>
        <begin position="280"/>
        <end position="353"/>
    </location>
</feature>
<evidence type="ECO:0000313" key="19">
    <source>
        <dbReference type="EMBL" id="NXK53614.1"/>
    </source>
</evidence>
<feature type="compositionally biased region" description="Acidic residues" evidence="15">
    <location>
        <begin position="380"/>
        <end position="389"/>
    </location>
</feature>
<dbReference type="Pfam" id="PF24667">
    <property type="entry name" value="MORN_DRC7"/>
    <property type="match status" value="1"/>
</dbReference>
<sequence length="854" mass="99963">GGRMEVLEENEEEEQREEEELKALEISDELHNTETKMAMDQVCIPSDVPEFDWSCIDTSQLPSSYKTNSPREKKLLRIADHFLQQYTHLCPDRKPLFLHPVNECGVEKFVSTTVRPTLLPYTELYHWDGCASFISDYLAMEPLKSPFTPPSLLYSPTTILKYQRGNCFDFSVLLCSMLIGAGYDAYCVNGYATHNMCSLDETLEVCPMLRKPQEVPKEGVKKTKKYRVKSPLDLQSKFELQQEAKKKAETEATHKNKERREEKVMEVEKPTRDPLYGLRVHAWVLVLSGKREVPETFFINPFTGNSHSTMDEHFLGIESVWNHKNYWVNMQDCRNGCKDLIFDLGDTVCWEIMLSETDKPLQLLVDAEEENELSDRNMDDVEEEEEEDMSFAMPPSWVAPIQISLREFETRCSQGRKVILYKKAKLEKWAPYLNGNGLVKRLTVYADLGCTEVVEVREWFKNREDMLDMREVNKQTQLTTDYFRPGHLLSLKVHIYKSMEPETERVMEFYNEARVDGLQKRAENAAEMREYYVGRDDFKYLQHTEYGKRGKKISMAGTRTDINSRPIVQIKECFHRNLEKPADEDVAERVFLTTEEMIHLTYHLKDKYIIASKKDFFKPAERYRKQSEIMTPEMCITYQVGSSGKGKKLLHLCKLLQELTEEEKQLKQQVRQSEAEVLKILKIRENEEADIKLSVSIYNTERNEKRRQQYEATKNAKEDEFPGQEEQDLDYLAPFLIQTGHPEKMSKGQALRLRDDCLTDFKNRVIAKANIIQARFEKEVEELQKKNQQFQENQNQLSREEEADFLADYSETMFRIHILALRLNREKQTAPQKYLALEEKLRKDPRLAAHLSHA</sequence>
<gene>
    <name evidence="19" type="primary">Drc7</name>
    <name evidence="19" type="ORF">CHATOR_R09234</name>
</gene>
<dbReference type="Proteomes" id="UP000537522">
    <property type="component" value="Unassembled WGS sequence"/>
</dbReference>
<evidence type="ECO:0000256" key="10">
    <source>
        <dbReference type="ARBA" id="ARBA00023212"/>
    </source>
</evidence>
<dbReference type="GO" id="GO:0007283">
    <property type="term" value="P:spermatogenesis"/>
    <property type="evidence" value="ECO:0007669"/>
    <property type="project" value="UniProtKB-KW"/>
</dbReference>
<evidence type="ECO:0000256" key="11">
    <source>
        <dbReference type="ARBA" id="ARBA00023273"/>
    </source>
</evidence>
<feature type="domain" description="Dynein regulatory complex subunit 7 C-terminal" evidence="18">
    <location>
        <begin position="743"/>
        <end position="851"/>
    </location>
</feature>
<dbReference type="PANTHER" id="PTHR35249:SF2">
    <property type="entry name" value="DYNEIN REGULATORY COMPLEX SUBUNIT 7"/>
    <property type="match status" value="1"/>
</dbReference>
<feature type="region of interest" description="Disordered" evidence="15">
    <location>
        <begin position="243"/>
        <end position="266"/>
    </location>
</feature>
<reference evidence="19 20" key="1">
    <citation type="submission" date="2019-09" db="EMBL/GenBank/DDBJ databases">
        <title>Bird 10,000 Genomes (B10K) Project - Family phase.</title>
        <authorList>
            <person name="Zhang G."/>
        </authorList>
    </citation>
    <scope>NUCLEOTIDE SEQUENCE [LARGE SCALE GENOMIC DNA]</scope>
    <source>
        <strain evidence="19">B10K-DU-011-36</strain>
        <tissue evidence="19">Muscle</tissue>
    </source>
</reference>